<name>A0A5B7CWJ9_PORTR</name>
<dbReference type="EMBL" id="VSRR010000231">
    <property type="protein sequence ID" value="MPC12696.1"/>
    <property type="molecule type" value="Genomic_DNA"/>
</dbReference>
<organism evidence="2 3">
    <name type="scientific">Portunus trituberculatus</name>
    <name type="common">Swimming crab</name>
    <name type="synonym">Neptunus trituberculatus</name>
    <dbReference type="NCBI Taxonomy" id="210409"/>
    <lineage>
        <taxon>Eukaryota</taxon>
        <taxon>Metazoa</taxon>
        <taxon>Ecdysozoa</taxon>
        <taxon>Arthropoda</taxon>
        <taxon>Crustacea</taxon>
        <taxon>Multicrustacea</taxon>
        <taxon>Malacostraca</taxon>
        <taxon>Eumalacostraca</taxon>
        <taxon>Eucarida</taxon>
        <taxon>Decapoda</taxon>
        <taxon>Pleocyemata</taxon>
        <taxon>Brachyura</taxon>
        <taxon>Eubrachyura</taxon>
        <taxon>Portunoidea</taxon>
        <taxon>Portunidae</taxon>
        <taxon>Portuninae</taxon>
        <taxon>Portunus</taxon>
    </lineage>
</organism>
<dbReference type="Proteomes" id="UP000324222">
    <property type="component" value="Unassembled WGS sequence"/>
</dbReference>
<protein>
    <submittedName>
        <fullName evidence="2">Uncharacterized protein</fullName>
    </submittedName>
</protein>
<evidence type="ECO:0000313" key="2">
    <source>
        <dbReference type="EMBL" id="MPC12696.1"/>
    </source>
</evidence>
<sequence>MRHAVQSKETQTLATMRIPNSVNFLTFILHHNSLIILRLNLALGAISTSVYSEAAYHGVKGKHMRADSGQERHRHKRRIIKTNEAPPRRLT</sequence>
<dbReference type="AlphaFoldDB" id="A0A5B7CWJ9"/>
<proteinExistence type="predicted"/>
<keyword evidence="3" id="KW-1185">Reference proteome</keyword>
<accession>A0A5B7CWJ9</accession>
<comment type="caution">
    <text evidence="2">The sequence shown here is derived from an EMBL/GenBank/DDBJ whole genome shotgun (WGS) entry which is preliminary data.</text>
</comment>
<gene>
    <name evidence="2" type="ORF">E2C01_005400</name>
</gene>
<reference evidence="2 3" key="1">
    <citation type="submission" date="2019-05" db="EMBL/GenBank/DDBJ databases">
        <title>Another draft genome of Portunus trituberculatus and its Hox gene families provides insights of decapod evolution.</title>
        <authorList>
            <person name="Jeong J.-H."/>
            <person name="Song I."/>
            <person name="Kim S."/>
            <person name="Choi T."/>
            <person name="Kim D."/>
            <person name="Ryu S."/>
            <person name="Kim W."/>
        </authorList>
    </citation>
    <scope>NUCLEOTIDE SEQUENCE [LARGE SCALE GENOMIC DNA]</scope>
    <source>
        <tissue evidence="2">Muscle</tissue>
    </source>
</reference>
<feature type="region of interest" description="Disordered" evidence="1">
    <location>
        <begin position="61"/>
        <end position="91"/>
    </location>
</feature>
<evidence type="ECO:0000256" key="1">
    <source>
        <dbReference type="SAM" id="MobiDB-lite"/>
    </source>
</evidence>
<evidence type="ECO:0000313" key="3">
    <source>
        <dbReference type="Proteomes" id="UP000324222"/>
    </source>
</evidence>